<dbReference type="SUPFAM" id="SSF89550">
    <property type="entry name" value="PHP domain-like"/>
    <property type="match status" value="1"/>
</dbReference>
<gene>
    <name evidence="1" type="ORF">SDC9_73686</name>
</gene>
<reference evidence="1" key="1">
    <citation type="submission" date="2019-08" db="EMBL/GenBank/DDBJ databases">
        <authorList>
            <person name="Kucharzyk K."/>
            <person name="Murdoch R.W."/>
            <person name="Higgins S."/>
            <person name="Loffler F."/>
        </authorList>
    </citation>
    <scope>NUCLEOTIDE SEQUENCE</scope>
</reference>
<accession>A0A644YFA3</accession>
<dbReference type="AlphaFoldDB" id="A0A644YFA3"/>
<protein>
    <submittedName>
        <fullName evidence="1">Uncharacterized protein</fullName>
    </submittedName>
</protein>
<sequence>MTLKTCHINALALEPAKAVPIEGEGKYETQAINDAIRRLRENGFIVNLNHPAWSTQSPEEVLELQGFTAMEVLNSGCSWTYLSPESQLHYEAYLKAGRRILPLYTDDNHASCSKFSPGYKGAYANGAASYPSEAETTMPAQDCCRAYTMIYAPRLDYAAVMSSLIEGRYYCSSGPEIKAYYIEEDRICIDCSPVAAVFLKSMAWALSASQMDIEGWITHAEFDLNRLRVNGEGFFRIELLDKNGRTACTNPYYI</sequence>
<evidence type="ECO:0000313" key="1">
    <source>
        <dbReference type="EMBL" id="MPM27176.1"/>
    </source>
</evidence>
<dbReference type="EMBL" id="VSSQ01004926">
    <property type="protein sequence ID" value="MPM27176.1"/>
    <property type="molecule type" value="Genomic_DNA"/>
</dbReference>
<proteinExistence type="predicted"/>
<comment type="caution">
    <text evidence="1">The sequence shown here is derived from an EMBL/GenBank/DDBJ whole genome shotgun (WGS) entry which is preliminary data.</text>
</comment>
<dbReference type="Gene3D" id="3.20.20.140">
    <property type="entry name" value="Metal-dependent hydrolases"/>
    <property type="match status" value="1"/>
</dbReference>
<organism evidence="1">
    <name type="scientific">bioreactor metagenome</name>
    <dbReference type="NCBI Taxonomy" id="1076179"/>
    <lineage>
        <taxon>unclassified sequences</taxon>
        <taxon>metagenomes</taxon>
        <taxon>ecological metagenomes</taxon>
    </lineage>
</organism>
<dbReference type="InterPro" id="IPR016195">
    <property type="entry name" value="Pol/histidinol_Pase-like"/>
</dbReference>
<name>A0A644YFA3_9ZZZZ</name>